<organism evidence="13 14">
    <name type="scientific">Dissulfuribacter thermophilus</name>
    <dbReference type="NCBI Taxonomy" id="1156395"/>
    <lineage>
        <taxon>Bacteria</taxon>
        <taxon>Pseudomonadati</taxon>
        <taxon>Thermodesulfobacteriota</taxon>
        <taxon>Dissulfuribacteria</taxon>
        <taxon>Dissulfuribacterales</taxon>
        <taxon>Dissulfuribacteraceae</taxon>
        <taxon>Dissulfuribacter</taxon>
    </lineage>
</organism>
<keyword evidence="5 10" id="KW-0489">Methyltransferase</keyword>
<comment type="caution">
    <text evidence="13">The sequence shown here is derived from an EMBL/GenBank/DDBJ whole genome shotgun (WGS) entry which is preliminary data.</text>
</comment>
<dbReference type="STRING" id="1156395.DBT_1071"/>
<dbReference type="SUPFAM" id="SSF88697">
    <property type="entry name" value="PUA domain-like"/>
    <property type="match status" value="1"/>
</dbReference>
<dbReference type="Gene3D" id="3.40.1280.10">
    <property type="match status" value="1"/>
</dbReference>
<evidence type="ECO:0000256" key="7">
    <source>
        <dbReference type="ARBA" id="ARBA00022691"/>
    </source>
</evidence>
<evidence type="ECO:0000256" key="2">
    <source>
        <dbReference type="ARBA" id="ARBA00005528"/>
    </source>
</evidence>
<comment type="catalytic activity">
    <reaction evidence="9 10">
        <text>uridine(1498) in 16S rRNA + S-adenosyl-L-methionine = N(3)-methyluridine(1498) in 16S rRNA + S-adenosyl-L-homocysteine + H(+)</text>
        <dbReference type="Rhea" id="RHEA:42920"/>
        <dbReference type="Rhea" id="RHEA-COMP:10283"/>
        <dbReference type="Rhea" id="RHEA-COMP:10284"/>
        <dbReference type="ChEBI" id="CHEBI:15378"/>
        <dbReference type="ChEBI" id="CHEBI:57856"/>
        <dbReference type="ChEBI" id="CHEBI:59789"/>
        <dbReference type="ChEBI" id="CHEBI:65315"/>
        <dbReference type="ChEBI" id="CHEBI:74502"/>
        <dbReference type="EC" id="2.1.1.193"/>
    </reaction>
</comment>
<dbReference type="InterPro" id="IPR029026">
    <property type="entry name" value="tRNA_m1G_MTases_N"/>
</dbReference>
<protein>
    <recommendedName>
        <fullName evidence="10">Ribosomal RNA small subunit methyltransferase E</fullName>
        <ecNumber evidence="10">2.1.1.193</ecNumber>
    </recommendedName>
</protein>
<dbReference type="SUPFAM" id="SSF75217">
    <property type="entry name" value="alpha/beta knot"/>
    <property type="match status" value="1"/>
</dbReference>
<keyword evidence="14" id="KW-1185">Reference proteome</keyword>
<reference evidence="13 14" key="1">
    <citation type="submission" date="2016-06" db="EMBL/GenBank/DDBJ databases">
        <title>Respiratory ammonification of nitrate coupled to the oxidation of elemental sulfur in deep-sea autotrophic thermophilic bacteria.</title>
        <authorList>
            <person name="Slobodkina G.B."/>
            <person name="Mardanov A.V."/>
            <person name="Ravin N.V."/>
            <person name="Frolova A.A."/>
            <person name="Viryasiv M.B."/>
            <person name="Chernyh N.A."/>
            <person name="Bonch-Osmolovskaya E.A."/>
            <person name="Slobodkin A.I."/>
        </authorList>
    </citation>
    <scope>NUCLEOTIDE SEQUENCE [LARGE SCALE GENOMIC DNA]</scope>
    <source>
        <strain evidence="13 14">S69</strain>
    </source>
</reference>
<dbReference type="GO" id="GO:0070042">
    <property type="term" value="F:rRNA (uridine-N3-)-methyltransferase activity"/>
    <property type="evidence" value="ECO:0007669"/>
    <property type="project" value="TreeGrafter"/>
</dbReference>
<accession>A0A1B9F750</accession>
<dbReference type="PATRIC" id="fig|1156395.6.peg.1088"/>
<evidence type="ECO:0000259" key="11">
    <source>
        <dbReference type="Pfam" id="PF04452"/>
    </source>
</evidence>
<keyword evidence="7 10" id="KW-0949">S-adenosyl-L-methionine</keyword>
<proteinExistence type="inferred from homology"/>
<dbReference type="GO" id="GO:0070475">
    <property type="term" value="P:rRNA base methylation"/>
    <property type="evidence" value="ECO:0007669"/>
    <property type="project" value="TreeGrafter"/>
</dbReference>
<comment type="subcellular location">
    <subcellularLocation>
        <location evidence="1 10">Cytoplasm</location>
    </subcellularLocation>
</comment>
<name>A0A1B9F750_9BACT</name>
<dbReference type="GO" id="GO:0005737">
    <property type="term" value="C:cytoplasm"/>
    <property type="evidence" value="ECO:0007669"/>
    <property type="project" value="UniProtKB-SubCell"/>
</dbReference>
<dbReference type="Proteomes" id="UP000093080">
    <property type="component" value="Unassembled WGS sequence"/>
</dbReference>
<dbReference type="CDD" id="cd18084">
    <property type="entry name" value="RsmE-like"/>
    <property type="match status" value="1"/>
</dbReference>
<keyword evidence="6 10" id="KW-0808">Transferase</keyword>
<sequence length="247" mass="26849">MRDRRFLVSTEAILGEGPIRLSEKEARHLAVVLRLGVKDTVELIDGKGHLLKGEIQEINAKKNLVLVKPVAPPIFQDDRLPIILFAGLLRSEKMDLVVQKASEMGIEKIIPVITQRSVARPGKEKTKRWEAVALQALKQCKGLMAPDISPPTAFEAIPEVVKDLKVSFATVLAPEPGLPSLLHCLIKKSTPYAIFVGPEGGFTEHELRFLTDVGFTPSSLAPRVLRAETACIASIGIAVNIAAMAKA</sequence>
<evidence type="ECO:0000259" key="12">
    <source>
        <dbReference type="Pfam" id="PF20260"/>
    </source>
</evidence>
<dbReference type="InterPro" id="IPR029028">
    <property type="entry name" value="Alpha/beta_knot_MTases"/>
</dbReference>
<dbReference type="NCBIfam" id="TIGR00046">
    <property type="entry name" value="RsmE family RNA methyltransferase"/>
    <property type="match status" value="1"/>
</dbReference>
<dbReference type="RefSeq" id="WP_161939913.1">
    <property type="nucleotide sequence ID" value="NZ_MAGO01000004.1"/>
</dbReference>
<evidence type="ECO:0000256" key="10">
    <source>
        <dbReference type="PIRNR" id="PIRNR015601"/>
    </source>
</evidence>
<dbReference type="InterPro" id="IPR046887">
    <property type="entry name" value="RsmE_PUA-like"/>
</dbReference>
<comment type="function">
    <text evidence="8 10">Specifically methylates the N3 position of the uracil ring of uridine 1498 (m3U1498) in 16S rRNA. Acts on the fully assembled 30S ribosomal subunit.</text>
</comment>
<dbReference type="InterPro" id="IPR006700">
    <property type="entry name" value="RsmE"/>
</dbReference>
<feature type="domain" description="Ribosomal RNA small subunit methyltransferase E PUA-like" evidence="12">
    <location>
        <begin position="21"/>
        <end position="62"/>
    </location>
</feature>
<evidence type="ECO:0000256" key="6">
    <source>
        <dbReference type="ARBA" id="ARBA00022679"/>
    </source>
</evidence>
<dbReference type="EC" id="2.1.1.193" evidence="10"/>
<dbReference type="PANTHER" id="PTHR30027">
    <property type="entry name" value="RIBOSOMAL RNA SMALL SUBUNIT METHYLTRANSFERASE E"/>
    <property type="match status" value="1"/>
</dbReference>
<dbReference type="PANTHER" id="PTHR30027:SF3">
    <property type="entry name" value="16S RRNA (URACIL(1498)-N(3))-METHYLTRANSFERASE"/>
    <property type="match status" value="1"/>
</dbReference>
<evidence type="ECO:0000256" key="1">
    <source>
        <dbReference type="ARBA" id="ARBA00004496"/>
    </source>
</evidence>
<keyword evidence="4 10" id="KW-0698">rRNA processing</keyword>
<evidence type="ECO:0000256" key="3">
    <source>
        <dbReference type="ARBA" id="ARBA00022490"/>
    </source>
</evidence>
<evidence type="ECO:0000256" key="9">
    <source>
        <dbReference type="ARBA" id="ARBA00047944"/>
    </source>
</evidence>
<evidence type="ECO:0000256" key="5">
    <source>
        <dbReference type="ARBA" id="ARBA00022603"/>
    </source>
</evidence>
<comment type="similarity">
    <text evidence="2 10">Belongs to the RNA methyltransferase RsmE family.</text>
</comment>
<dbReference type="InterPro" id="IPR046886">
    <property type="entry name" value="RsmE_MTase_dom"/>
</dbReference>
<keyword evidence="3 10" id="KW-0963">Cytoplasm</keyword>
<dbReference type="InterPro" id="IPR015947">
    <property type="entry name" value="PUA-like_sf"/>
</dbReference>
<evidence type="ECO:0000256" key="8">
    <source>
        <dbReference type="ARBA" id="ARBA00025699"/>
    </source>
</evidence>
<dbReference type="Pfam" id="PF20260">
    <property type="entry name" value="PUA_4"/>
    <property type="match status" value="1"/>
</dbReference>
<dbReference type="AlphaFoldDB" id="A0A1B9F750"/>
<evidence type="ECO:0000313" key="13">
    <source>
        <dbReference type="EMBL" id="OCC15720.1"/>
    </source>
</evidence>
<evidence type="ECO:0000313" key="14">
    <source>
        <dbReference type="Proteomes" id="UP000093080"/>
    </source>
</evidence>
<gene>
    <name evidence="13" type="ORF">DBT_1071</name>
</gene>
<dbReference type="EMBL" id="MAGO01000004">
    <property type="protein sequence ID" value="OCC15720.1"/>
    <property type="molecule type" value="Genomic_DNA"/>
</dbReference>
<dbReference type="PIRSF" id="PIRSF015601">
    <property type="entry name" value="MTase_slr0722"/>
    <property type="match status" value="1"/>
</dbReference>
<feature type="domain" description="Ribosomal RNA small subunit methyltransferase E methyltransferase" evidence="11">
    <location>
        <begin position="79"/>
        <end position="237"/>
    </location>
</feature>
<dbReference type="Pfam" id="PF04452">
    <property type="entry name" value="Methyltrans_RNA"/>
    <property type="match status" value="1"/>
</dbReference>
<evidence type="ECO:0000256" key="4">
    <source>
        <dbReference type="ARBA" id="ARBA00022552"/>
    </source>
</evidence>